<dbReference type="Proteomes" id="UP000001651">
    <property type="component" value="Chromosome"/>
</dbReference>
<evidence type="ECO:0000313" key="1">
    <source>
        <dbReference type="EMBL" id="ABJ69162.1"/>
    </source>
</evidence>
<dbReference type="PaxDb" id="321967-LSEI_0302"/>
<accession>Q03CB0</accession>
<proteinExistence type="predicted"/>
<dbReference type="AlphaFoldDB" id="Q03CB0"/>
<dbReference type="EMBL" id="CP000423">
    <property type="protein sequence ID" value="ABJ69162.1"/>
    <property type="molecule type" value="Genomic_DNA"/>
</dbReference>
<gene>
    <name evidence="1" type="ordered locus">LSEI_0302</name>
</gene>
<dbReference type="KEGG" id="lca:LSEI_0302"/>
<organism evidence="1 2">
    <name type="scientific">Lacticaseibacillus paracasei (strain ATCC 334 / BCRC 17002 / CCUG 31169 / CIP 107868 / KCTC 3260 / NRRL B-441)</name>
    <name type="common">Lactobacillus paracasei</name>
    <dbReference type="NCBI Taxonomy" id="321967"/>
    <lineage>
        <taxon>Bacteria</taxon>
        <taxon>Bacillati</taxon>
        <taxon>Bacillota</taxon>
        <taxon>Bacilli</taxon>
        <taxon>Lactobacillales</taxon>
        <taxon>Lactobacillaceae</taxon>
        <taxon>Lacticaseibacillus</taxon>
    </lineage>
</organism>
<dbReference type="STRING" id="321967.LSEI_0302"/>
<protein>
    <submittedName>
        <fullName evidence="1">Uncharacterized protein</fullName>
    </submittedName>
</protein>
<keyword evidence="2" id="KW-1185">Reference proteome</keyword>
<evidence type="ECO:0000313" key="2">
    <source>
        <dbReference type="Proteomes" id="UP000001651"/>
    </source>
</evidence>
<name>Q03CB0_LACP3</name>
<sequence length="17" mass="1841">MPLMADERDASMDGTNS</sequence>
<reference evidence="1 2" key="1">
    <citation type="journal article" date="2006" name="Proc. Natl. Acad. Sci. U.S.A.">
        <title>Comparative genomics of the lactic acid bacteria.</title>
        <authorList>
            <person name="Makarova K."/>
            <person name="Slesarev A."/>
            <person name="Wolf Y."/>
            <person name="Sorokin A."/>
            <person name="Mirkin B."/>
            <person name="Koonin E."/>
            <person name="Pavlov A."/>
            <person name="Pavlova N."/>
            <person name="Karamychev V."/>
            <person name="Polouchine N."/>
            <person name="Shakhova V."/>
            <person name="Grigoriev I."/>
            <person name="Lou Y."/>
            <person name="Rohksar D."/>
            <person name="Lucas S."/>
            <person name="Huang K."/>
            <person name="Goodstein D.M."/>
            <person name="Hawkins T."/>
            <person name="Plengvidhya V."/>
            <person name="Welker D."/>
            <person name="Hughes J."/>
            <person name="Goh Y."/>
            <person name="Benson A."/>
            <person name="Baldwin K."/>
            <person name="Lee J.H."/>
            <person name="Diaz-Muniz I."/>
            <person name="Dosti B."/>
            <person name="Smeianov V."/>
            <person name="Wechter W."/>
            <person name="Barabote R."/>
            <person name="Lorca G."/>
            <person name="Altermann E."/>
            <person name="Barrangou R."/>
            <person name="Ganesan B."/>
            <person name="Xie Y."/>
            <person name="Rawsthorne H."/>
            <person name="Tamir D."/>
            <person name="Parker C."/>
            <person name="Breidt F."/>
            <person name="Broadbent J."/>
            <person name="Hutkins R."/>
            <person name="O'Sullivan D."/>
            <person name="Steele J."/>
            <person name="Unlu G."/>
            <person name="Saier M."/>
            <person name="Klaenhammer T."/>
            <person name="Richardson P."/>
            <person name="Kozyavkin S."/>
            <person name="Weimer B."/>
            <person name="Mills D."/>
        </authorList>
    </citation>
    <scope>NUCLEOTIDE SEQUENCE [LARGE SCALE GENOMIC DNA]</scope>
    <source>
        <strain evidence="2">ATCC 334 / BCRC 17002 / CCUG 31169 / CIP 107868 / KCTC 3260 / NRRL B-441</strain>
    </source>
</reference>
<dbReference type="HOGENOM" id="CLU_3431868_0_0_9"/>